<proteinExistence type="predicted"/>
<dbReference type="EMBL" id="ADAS02003783">
    <property type="protein sequence ID" value="OAV85538.1"/>
    <property type="molecule type" value="Genomic_DNA"/>
</dbReference>
<dbReference type="VEuPathDB" id="FungiDB:PTTG_30449"/>
<feature type="non-terminal residue" evidence="1">
    <location>
        <position position="234"/>
    </location>
</feature>
<reference evidence="1" key="2">
    <citation type="submission" date="2016-05" db="EMBL/GenBank/DDBJ databases">
        <title>Comparative analysis highlights variable genome content of wheat rusts and divergence of the mating loci.</title>
        <authorList>
            <person name="Cuomo C.A."/>
            <person name="Bakkeren G."/>
            <person name="Szabo L."/>
            <person name="Khalil H."/>
            <person name="Joly D."/>
            <person name="Goldberg J."/>
            <person name="Young S."/>
            <person name="Zeng Q."/>
            <person name="Fellers J."/>
        </authorList>
    </citation>
    <scope>NUCLEOTIDE SEQUENCE [LARGE SCALE GENOMIC DNA]</scope>
    <source>
        <strain evidence="1">1-1 BBBD Race 1</strain>
    </source>
</reference>
<name>A0A180FZ18_PUCT1</name>
<organism evidence="1">
    <name type="scientific">Puccinia triticina (isolate 1-1 / race 1 (BBBD))</name>
    <name type="common">Brown leaf rust fungus</name>
    <dbReference type="NCBI Taxonomy" id="630390"/>
    <lineage>
        <taxon>Eukaryota</taxon>
        <taxon>Fungi</taxon>
        <taxon>Dikarya</taxon>
        <taxon>Basidiomycota</taxon>
        <taxon>Pucciniomycotina</taxon>
        <taxon>Pucciniomycetes</taxon>
        <taxon>Pucciniales</taxon>
        <taxon>Pucciniaceae</taxon>
        <taxon>Puccinia</taxon>
    </lineage>
</organism>
<dbReference type="AlphaFoldDB" id="A0A180FZ18"/>
<dbReference type="PANTHER" id="PTHR47501">
    <property type="entry name" value="TRANSPOSASE-RELATED"/>
    <property type="match status" value="1"/>
</dbReference>
<reference evidence="2 3" key="3">
    <citation type="journal article" date="2017" name="G3 (Bethesda)">
        <title>Comparative analysis highlights variable genome content of wheat rusts and divergence of the mating loci.</title>
        <authorList>
            <person name="Cuomo C.A."/>
            <person name="Bakkeren G."/>
            <person name="Khalil H.B."/>
            <person name="Panwar V."/>
            <person name="Joly D."/>
            <person name="Linning R."/>
            <person name="Sakthikumar S."/>
            <person name="Song X."/>
            <person name="Adiconis X."/>
            <person name="Fan L."/>
            <person name="Goldberg J.M."/>
            <person name="Levin J.Z."/>
            <person name="Young S."/>
            <person name="Zeng Q."/>
            <person name="Anikster Y."/>
            <person name="Bruce M."/>
            <person name="Wang M."/>
            <person name="Yin C."/>
            <person name="McCallum B."/>
            <person name="Szabo L.J."/>
            <person name="Hulbert S."/>
            <person name="Chen X."/>
            <person name="Fellers J.P."/>
        </authorList>
    </citation>
    <scope>NUCLEOTIDE SEQUENCE</scope>
    <source>
        <strain evidence="2">isolate 1-1 / race 1 (BBBD)</strain>
        <strain evidence="3">Isolate 1-1 / race 1 (BBBD)</strain>
    </source>
</reference>
<gene>
    <name evidence="1" type="ORF">PTTG_30449</name>
</gene>
<reference evidence="2" key="4">
    <citation type="submission" date="2025-05" db="UniProtKB">
        <authorList>
            <consortium name="EnsemblFungi"/>
        </authorList>
    </citation>
    <scope>IDENTIFICATION</scope>
    <source>
        <strain evidence="2">isolate 1-1 / race 1 (BBBD)</strain>
    </source>
</reference>
<sequence length="234" mass="26333">MVKEMAQIIRGKNGDFEHYLDYHPQCFCHVLALILGAGLKSIKLQKQFQDPSSTTKPDFFPMLDTIEELDKDAAEDKQSVEGTDEIQEVDECDDCGEVDPDDASIGSDCDLSNVDQGQACMEGSIVDGFGHTLVKVDYISRQICLSAAKRAEFNHLAQKMRYKGPQLIPGYGIRWNVAYNSWTQAYSARKVIVQLLSEESDKYAKKSAAGHYFKGYEVTNKEWEDLNSLNQILE</sequence>
<reference evidence="1" key="1">
    <citation type="submission" date="2009-11" db="EMBL/GenBank/DDBJ databases">
        <authorList>
            <consortium name="The Broad Institute Genome Sequencing Platform"/>
            <person name="Ward D."/>
            <person name="Feldgarden M."/>
            <person name="Earl A."/>
            <person name="Young S.K."/>
            <person name="Zeng Q."/>
            <person name="Koehrsen M."/>
            <person name="Alvarado L."/>
            <person name="Berlin A."/>
            <person name="Bochicchio J."/>
            <person name="Borenstein D."/>
            <person name="Chapman S.B."/>
            <person name="Chen Z."/>
            <person name="Engels R."/>
            <person name="Freedman E."/>
            <person name="Gellesch M."/>
            <person name="Goldberg J."/>
            <person name="Griggs A."/>
            <person name="Gujja S."/>
            <person name="Heilman E."/>
            <person name="Heiman D."/>
            <person name="Hepburn T."/>
            <person name="Howarth C."/>
            <person name="Jen D."/>
            <person name="Larson L."/>
            <person name="Lewis B."/>
            <person name="Mehta T."/>
            <person name="Park D."/>
            <person name="Pearson M."/>
            <person name="Roberts A."/>
            <person name="Saif S."/>
            <person name="Shea T."/>
            <person name="Shenoy N."/>
            <person name="Sisk P."/>
            <person name="Stolte C."/>
            <person name="Sykes S."/>
            <person name="Thomson T."/>
            <person name="Walk T."/>
            <person name="White J."/>
            <person name="Yandava C."/>
            <person name="Izard J."/>
            <person name="Baranova O.V."/>
            <person name="Blanton J.M."/>
            <person name="Tanner A.C."/>
            <person name="Dewhirst F.E."/>
            <person name="Haas B."/>
            <person name="Nusbaum C."/>
            <person name="Birren B."/>
        </authorList>
    </citation>
    <scope>NUCLEOTIDE SEQUENCE [LARGE SCALE GENOMIC DNA]</scope>
    <source>
        <strain evidence="1">1-1 BBBD Race 1</strain>
    </source>
</reference>
<dbReference type="PANTHER" id="PTHR47501:SF5">
    <property type="entry name" value="HAT C-TERMINAL DIMERISATION DOMAIN-CONTAINING PROTEIN"/>
    <property type="match status" value="1"/>
</dbReference>
<dbReference type="Proteomes" id="UP000005240">
    <property type="component" value="Unassembled WGS sequence"/>
</dbReference>
<evidence type="ECO:0000313" key="2">
    <source>
        <dbReference type="EnsemblFungi" id="PTTG_30449-t43_1-p1"/>
    </source>
</evidence>
<dbReference type="EnsemblFungi" id="PTTG_30449-t43_1">
    <property type="protein sequence ID" value="PTTG_30449-t43_1-p1"/>
    <property type="gene ID" value="PTTG_30449"/>
</dbReference>
<dbReference type="OrthoDB" id="2499250at2759"/>
<evidence type="ECO:0000313" key="3">
    <source>
        <dbReference type="Proteomes" id="UP000005240"/>
    </source>
</evidence>
<evidence type="ECO:0000313" key="1">
    <source>
        <dbReference type="EMBL" id="OAV85538.1"/>
    </source>
</evidence>
<keyword evidence="3" id="KW-1185">Reference proteome</keyword>
<accession>A0A180FZ18</accession>
<protein>
    <submittedName>
        <fullName evidence="1 2">Uncharacterized protein</fullName>
    </submittedName>
</protein>